<protein>
    <submittedName>
        <fullName evidence="2">DUF370 domain-containing protein</fullName>
    </submittedName>
</protein>
<dbReference type="Proteomes" id="UP000195326">
    <property type="component" value="Unassembled WGS sequence"/>
</dbReference>
<sequence length="87" mass="9533">MYVHIGQDYMLPVRDIVSVFDLDTATWSKHTRSLIARLSDEGRVVTACEDLPKSAVLCDGALGEILYISQLSPAVLARRIQNGTTGL</sequence>
<evidence type="ECO:0000313" key="4">
    <source>
        <dbReference type="Proteomes" id="UP000195897"/>
    </source>
</evidence>
<dbReference type="EMBL" id="NFKK01000004">
    <property type="protein sequence ID" value="OUP53396.1"/>
    <property type="molecule type" value="Genomic_DNA"/>
</dbReference>
<evidence type="ECO:0000313" key="2">
    <source>
        <dbReference type="EMBL" id="OUP59965.1"/>
    </source>
</evidence>
<evidence type="ECO:0000313" key="3">
    <source>
        <dbReference type="Proteomes" id="UP000195326"/>
    </source>
</evidence>
<reference evidence="2" key="2">
    <citation type="journal article" date="2018" name="BMC Genomics">
        <title>Whole genome sequencing and function prediction of 133 gut anaerobes isolated from chicken caecum in pure cultures.</title>
        <authorList>
            <person name="Medvecky M."/>
            <person name="Cejkova D."/>
            <person name="Polansky O."/>
            <person name="Karasova D."/>
            <person name="Kubasova T."/>
            <person name="Cizek A."/>
            <person name="Rychlik I."/>
        </authorList>
    </citation>
    <scope>NUCLEOTIDE SEQUENCE</scope>
    <source>
        <strain evidence="2">An179</strain>
        <strain evidence="1">An180</strain>
    </source>
</reference>
<name>A0A1Y4LTJ5_9FIRM</name>
<dbReference type="EMBL" id="NFKL01000004">
    <property type="protein sequence ID" value="OUP59965.1"/>
    <property type="molecule type" value="Genomic_DNA"/>
</dbReference>
<dbReference type="Proteomes" id="UP000195897">
    <property type="component" value="Unassembled WGS sequence"/>
</dbReference>
<evidence type="ECO:0000313" key="1">
    <source>
        <dbReference type="EMBL" id="OUP53396.1"/>
    </source>
</evidence>
<gene>
    <name evidence="2" type="ORF">B5F15_03895</name>
    <name evidence="1" type="ORF">B5F17_05155</name>
</gene>
<proteinExistence type="predicted"/>
<dbReference type="NCBIfam" id="NF046065">
    <property type="entry name" value="MtxRegRemB"/>
    <property type="match status" value="1"/>
</dbReference>
<accession>A0A1Y4LTJ5</accession>
<organism evidence="2 3">
    <name type="scientific">Butyricicoccus pullicaecorum</name>
    <dbReference type="NCBI Taxonomy" id="501571"/>
    <lineage>
        <taxon>Bacteria</taxon>
        <taxon>Bacillati</taxon>
        <taxon>Bacillota</taxon>
        <taxon>Clostridia</taxon>
        <taxon>Eubacteriales</taxon>
        <taxon>Butyricicoccaceae</taxon>
        <taxon>Butyricicoccus</taxon>
    </lineage>
</organism>
<dbReference type="STRING" id="501571.GCA_900143195_01663"/>
<comment type="caution">
    <text evidence="2">The sequence shown here is derived from an EMBL/GenBank/DDBJ whole genome shotgun (WGS) entry which is preliminary data.</text>
</comment>
<dbReference type="AlphaFoldDB" id="A0A1Y4LTJ5"/>
<dbReference type="RefSeq" id="WP_016148863.1">
    <property type="nucleotide sequence ID" value="NZ_CABKSA010000003.1"/>
</dbReference>
<reference evidence="3 4" key="1">
    <citation type="submission" date="2017-04" db="EMBL/GenBank/DDBJ databases">
        <title>Function of individual gut microbiota members based on whole genome sequencing of pure cultures obtained from chicken caecum.</title>
        <authorList>
            <person name="Medvecky M."/>
            <person name="Cejkova D."/>
            <person name="Polansky O."/>
            <person name="Karasova D."/>
            <person name="Kubasova T."/>
            <person name="Cizek A."/>
            <person name="Rychlik I."/>
        </authorList>
    </citation>
    <scope>NUCLEOTIDE SEQUENCE [LARGE SCALE GENOMIC DNA]</scope>
    <source>
        <strain evidence="3">An179</strain>
        <strain evidence="4">An180</strain>
    </source>
</reference>